<dbReference type="SUPFAM" id="SSF52317">
    <property type="entry name" value="Class I glutamine amidotransferase-like"/>
    <property type="match status" value="1"/>
</dbReference>
<keyword evidence="4" id="KW-0720">Serine protease</keyword>
<proteinExistence type="inferred from homology"/>
<evidence type="ECO:0000313" key="6">
    <source>
        <dbReference type="Proteomes" id="UP000254069"/>
    </source>
</evidence>
<sequence>MNLLLLSNHQSATGHKALAFVIEALGLKGQVGGYIGSEPDPEGDFYRATQAFYQGLGIGLNTYLDFEQGFNDTVMQTLLDKPLVHLSGGDTYRFLRGLHSRNQQQKLKSYAASGHLLVGVSAGAMLLTANIETAALCGDSNTVGLENLKALGLADLLFVPHVVHSQSRDQSHGLSQKQRAKQLAKRHGLPVYLCSDEDALAIIDDYLHCFGAPEIILPEAIA</sequence>
<name>A0A380C063_9GAMM</name>
<dbReference type="GO" id="GO:0006508">
    <property type="term" value="P:proteolysis"/>
    <property type="evidence" value="ECO:0007669"/>
    <property type="project" value="UniProtKB-KW"/>
</dbReference>
<evidence type="ECO:0000313" key="5">
    <source>
        <dbReference type="EMBL" id="SUJ10415.1"/>
    </source>
</evidence>
<evidence type="ECO:0000256" key="3">
    <source>
        <dbReference type="ARBA" id="ARBA00022801"/>
    </source>
</evidence>
<comment type="similarity">
    <text evidence="1">Belongs to the peptidase S51 family.</text>
</comment>
<accession>A0A380C063</accession>
<protein>
    <submittedName>
        <fullName evidence="5">(Alpha)-aspartyl dipeptidase</fullName>
    </submittedName>
</protein>
<dbReference type="InterPro" id="IPR005320">
    <property type="entry name" value="Peptidase_S51"/>
</dbReference>
<keyword evidence="3" id="KW-0378">Hydrolase</keyword>
<dbReference type="Gene3D" id="3.40.50.880">
    <property type="match status" value="1"/>
</dbReference>
<reference evidence="5 6" key="1">
    <citation type="submission" date="2018-06" db="EMBL/GenBank/DDBJ databases">
        <authorList>
            <consortium name="Pathogen Informatics"/>
            <person name="Doyle S."/>
        </authorList>
    </citation>
    <scope>NUCLEOTIDE SEQUENCE [LARGE SCALE GENOMIC DNA]</scope>
    <source>
        <strain evidence="5 6">NCTC10738</strain>
    </source>
</reference>
<organism evidence="5 6">
    <name type="scientific">Shewanella algae</name>
    <dbReference type="NCBI Taxonomy" id="38313"/>
    <lineage>
        <taxon>Bacteria</taxon>
        <taxon>Pseudomonadati</taxon>
        <taxon>Pseudomonadota</taxon>
        <taxon>Gammaproteobacteria</taxon>
        <taxon>Alteromonadales</taxon>
        <taxon>Shewanellaceae</taxon>
        <taxon>Shewanella</taxon>
    </lineage>
</organism>
<dbReference type="InterPro" id="IPR029062">
    <property type="entry name" value="Class_I_gatase-like"/>
</dbReference>
<gene>
    <name evidence="5" type="ORF">NCTC10738_04287</name>
</gene>
<dbReference type="Pfam" id="PF03575">
    <property type="entry name" value="Peptidase_S51"/>
    <property type="match status" value="1"/>
</dbReference>
<evidence type="ECO:0000256" key="2">
    <source>
        <dbReference type="ARBA" id="ARBA00022670"/>
    </source>
</evidence>
<evidence type="ECO:0000256" key="1">
    <source>
        <dbReference type="ARBA" id="ARBA00006534"/>
    </source>
</evidence>
<evidence type="ECO:0000256" key="4">
    <source>
        <dbReference type="ARBA" id="ARBA00022825"/>
    </source>
</evidence>
<dbReference type="EMBL" id="UGYO01000002">
    <property type="protein sequence ID" value="SUJ10415.1"/>
    <property type="molecule type" value="Genomic_DNA"/>
</dbReference>
<keyword evidence="2" id="KW-0645">Protease</keyword>
<dbReference type="PANTHER" id="PTHR20842:SF0">
    <property type="entry name" value="ALPHA-ASPARTYL DIPEPTIDASE"/>
    <property type="match status" value="1"/>
</dbReference>
<dbReference type="GO" id="GO:0008236">
    <property type="term" value="F:serine-type peptidase activity"/>
    <property type="evidence" value="ECO:0007669"/>
    <property type="project" value="UniProtKB-KW"/>
</dbReference>
<dbReference type="Proteomes" id="UP000254069">
    <property type="component" value="Unassembled WGS sequence"/>
</dbReference>
<dbReference type="PANTHER" id="PTHR20842">
    <property type="entry name" value="PROTEASE S51 ALPHA-ASPARTYL DIPEPTIDASE"/>
    <property type="match status" value="1"/>
</dbReference>
<dbReference type="RefSeq" id="WP_115390502.1">
    <property type="nucleotide sequence ID" value="NZ_CP046378.1"/>
</dbReference>
<dbReference type="AlphaFoldDB" id="A0A380C063"/>
<keyword evidence="6" id="KW-1185">Reference proteome</keyword>